<evidence type="ECO:0000313" key="2">
    <source>
        <dbReference type="EMBL" id="GGM74097.1"/>
    </source>
</evidence>
<dbReference type="Proteomes" id="UP000637578">
    <property type="component" value="Unassembled WGS sequence"/>
</dbReference>
<dbReference type="AlphaFoldDB" id="A0A8J3FW51"/>
<accession>A0A8J3FW51</accession>
<protein>
    <submittedName>
        <fullName evidence="2">Uncharacterized protein</fullName>
    </submittedName>
</protein>
<feature type="compositionally biased region" description="Basic and acidic residues" evidence="1">
    <location>
        <begin position="54"/>
        <end position="68"/>
    </location>
</feature>
<comment type="caution">
    <text evidence="2">The sequence shown here is derived from an EMBL/GenBank/DDBJ whole genome shotgun (WGS) entry which is preliminary data.</text>
</comment>
<reference evidence="2" key="1">
    <citation type="journal article" date="2014" name="Int. J. Syst. Evol. Microbiol.">
        <title>Complete genome sequence of Corynebacterium casei LMG S-19264T (=DSM 44701T), isolated from a smear-ripened cheese.</title>
        <authorList>
            <consortium name="US DOE Joint Genome Institute (JGI-PGF)"/>
            <person name="Walter F."/>
            <person name="Albersmeier A."/>
            <person name="Kalinowski J."/>
            <person name="Ruckert C."/>
        </authorList>
    </citation>
    <scope>NUCLEOTIDE SEQUENCE</scope>
    <source>
        <strain evidence="2">CGMCC 4.5737</strain>
    </source>
</reference>
<dbReference type="EMBL" id="BMMK01000031">
    <property type="protein sequence ID" value="GGM74097.1"/>
    <property type="molecule type" value="Genomic_DNA"/>
</dbReference>
<feature type="region of interest" description="Disordered" evidence="1">
    <location>
        <begin position="48"/>
        <end position="68"/>
    </location>
</feature>
<proteinExistence type="predicted"/>
<name>A0A8J3FW51_9PSEU</name>
<keyword evidence="3" id="KW-1185">Reference proteome</keyword>
<dbReference type="RefSeq" id="WP_189060953.1">
    <property type="nucleotide sequence ID" value="NZ_BMMK01000031.1"/>
</dbReference>
<evidence type="ECO:0000313" key="3">
    <source>
        <dbReference type="Proteomes" id="UP000637578"/>
    </source>
</evidence>
<sequence>MPRPATGKTPTVTMRVDRDLWVEFERATGKGRRNEVLVEFVRWYCRKPGATRPRRPDTTNRDDTERAA</sequence>
<gene>
    <name evidence="2" type="ORF">GCM10012275_50990</name>
</gene>
<reference evidence="2" key="2">
    <citation type="submission" date="2020-09" db="EMBL/GenBank/DDBJ databases">
        <authorList>
            <person name="Sun Q."/>
            <person name="Zhou Y."/>
        </authorList>
    </citation>
    <scope>NUCLEOTIDE SEQUENCE</scope>
    <source>
        <strain evidence="2">CGMCC 4.5737</strain>
    </source>
</reference>
<evidence type="ECO:0000256" key="1">
    <source>
        <dbReference type="SAM" id="MobiDB-lite"/>
    </source>
</evidence>
<organism evidence="2 3">
    <name type="scientific">Longimycelium tulufanense</name>
    <dbReference type="NCBI Taxonomy" id="907463"/>
    <lineage>
        <taxon>Bacteria</taxon>
        <taxon>Bacillati</taxon>
        <taxon>Actinomycetota</taxon>
        <taxon>Actinomycetes</taxon>
        <taxon>Pseudonocardiales</taxon>
        <taxon>Pseudonocardiaceae</taxon>
        <taxon>Longimycelium</taxon>
    </lineage>
</organism>